<organism evidence="1 2">
    <name type="scientific">Paraburkholderia piptadeniae</name>
    <dbReference type="NCBI Taxonomy" id="1701573"/>
    <lineage>
        <taxon>Bacteria</taxon>
        <taxon>Pseudomonadati</taxon>
        <taxon>Pseudomonadota</taxon>
        <taxon>Betaproteobacteria</taxon>
        <taxon>Burkholderiales</taxon>
        <taxon>Burkholderiaceae</taxon>
        <taxon>Paraburkholderia</taxon>
    </lineage>
</organism>
<gene>
    <name evidence="1" type="ORF">BN2476_500179</name>
</gene>
<evidence type="ECO:0000313" key="2">
    <source>
        <dbReference type="Proteomes" id="UP000195569"/>
    </source>
</evidence>
<comment type="caution">
    <text evidence="1">The sequence shown here is derived from an EMBL/GenBank/DDBJ whole genome shotgun (WGS) entry which is preliminary data.</text>
</comment>
<dbReference type="EMBL" id="CYGY02000050">
    <property type="protein sequence ID" value="SIT46356.1"/>
    <property type="molecule type" value="Genomic_DNA"/>
</dbReference>
<proteinExistence type="predicted"/>
<sequence length="137" mass="15952">MDARRRLAVFEIVRGNQHVRRALRERLAFGHGCYAALTVAECLREVQFVRATFQPEMLFERIARDRTSDRTLLHDDIESHGLAVSRKREVAYGLFHFQPLMNCDLTVFRVAFMKPCPDHPALKLSHSVRHRSVRNNP</sequence>
<protein>
    <submittedName>
        <fullName evidence="1">Uncharacterized protein</fullName>
    </submittedName>
</protein>
<dbReference type="Proteomes" id="UP000195569">
    <property type="component" value="Unassembled WGS sequence"/>
</dbReference>
<name>A0A1N7SG32_9BURK</name>
<keyword evidence="2" id="KW-1185">Reference proteome</keyword>
<dbReference type="AlphaFoldDB" id="A0A1N7SG32"/>
<accession>A0A1N7SG32</accession>
<evidence type="ECO:0000313" key="1">
    <source>
        <dbReference type="EMBL" id="SIT46356.1"/>
    </source>
</evidence>
<reference evidence="1" key="1">
    <citation type="submission" date="2016-12" db="EMBL/GenBank/DDBJ databases">
        <authorList>
            <person name="Moulin L."/>
        </authorList>
    </citation>
    <scope>NUCLEOTIDE SEQUENCE [LARGE SCALE GENOMIC DNA]</scope>
    <source>
        <strain evidence="1">STM 7183</strain>
    </source>
</reference>